<dbReference type="EMBL" id="AFYH01251954">
    <property type="status" value="NOT_ANNOTATED_CDS"/>
    <property type="molecule type" value="Genomic_DNA"/>
</dbReference>
<dbReference type="GeneTree" id="ENSGT00940000159778"/>
<feature type="domain" description="Peptidase S1" evidence="11">
    <location>
        <begin position="79"/>
        <end position="293"/>
    </location>
</feature>
<dbReference type="GO" id="GO:0007596">
    <property type="term" value="P:blood coagulation"/>
    <property type="evidence" value="ECO:0007669"/>
    <property type="project" value="TreeGrafter"/>
</dbReference>
<reference evidence="13" key="1">
    <citation type="submission" date="2011-08" db="EMBL/GenBank/DDBJ databases">
        <title>The draft genome of Latimeria chalumnae.</title>
        <authorList>
            <person name="Di Palma F."/>
            <person name="Alfoldi J."/>
            <person name="Johnson J."/>
            <person name="Berlin A."/>
            <person name="Gnerre S."/>
            <person name="Jaffe D."/>
            <person name="MacCallum I."/>
            <person name="Young S."/>
            <person name="Walker B.J."/>
            <person name="Lander E."/>
            <person name="Lindblad-Toh K."/>
        </authorList>
    </citation>
    <scope>NUCLEOTIDE SEQUENCE [LARGE SCALE GENOMIC DNA]</scope>
    <source>
        <strain evidence="13">Wild caught</strain>
    </source>
</reference>
<evidence type="ECO:0000256" key="6">
    <source>
        <dbReference type="ARBA" id="ARBA00022825"/>
    </source>
</evidence>
<dbReference type="InterPro" id="IPR001254">
    <property type="entry name" value="Trypsin_dom"/>
</dbReference>
<dbReference type="eggNOG" id="KOG3627">
    <property type="taxonomic scope" value="Eukaryota"/>
</dbReference>
<comment type="subcellular location">
    <subcellularLocation>
        <location evidence="1">Secreted</location>
    </subcellularLocation>
</comment>
<dbReference type="InterPro" id="IPR038178">
    <property type="entry name" value="Kringle_sf"/>
</dbReference>
<dbReference type="InterPro" id="IPR043504">
    <property type="entry name" value="Peptidase_S1_PA_chymotrypsin"/>
</dbReference>
<evidence type="ECO:0000256" key="9">
    <source>
        <dbReference type="SAM" id="Phobius"/>
    </source>
</evidence>
<dbReference type="InParanoid" id="H2ZS91"/>
<proteinExistence type="predicted"/>
<feature type="transmembrane region" description="Helical" evidence="9">
    <location>
        <begin position="222"/>
        <end position="243"/>
    </location>
</feature>
<dbReference type="GO" id="GO:0004252">
    <property type="term" value="F:serine-type endopeptidase activity"/>
    <property type="evidence" value="ECO:0007669"/>
    <property type="project" value="InterPro"/>
</dbReference>
<accession>H2ZS91</accession>
<dbReference type="PROSITE" id="PS50070">
    <property type="entry name" value="KRINGLE_2"/>
    <property type="match status" value="1"/>
</dbReference>
<dbReference type="STRING" id="7897.ENSLACP00000000262"/>
<dbReference type="Ensembl" id="ENSLACT00000000264.1">
    <property type="protein sequence ID" value="ENSLACP00000000262.1"/>
    <property type="gene ID" value="ENSLACG00000000236.1"/>
</dbReference>
<dbReference type="Pfam" id="PF00089">
    <property type="entry name" value="Trypsin"/>
    <property type="match status" value="2"/>
</dbReference>
<evidence type="ECO:0000313" key="13">
    <source>
        <dbReference type="Proteomes" id="UP000008672"/>
    </source>
</evidence>
<dbReference type="AlphaFoldDB" id="H2ZS91"/>
<dbReference type="PANTHER" id="PTHR24264">
    <property type="entry name" value="TRYPSIN-RELATED"/>
    <property type="match status" value="1"/>
</dbReference>
<evidence type="ECO:0000256" key="8">
    <source>
        <dbReference type="PROSITE-ProRule" id="PRU00121"/>
    </source>
</evidence>
<protein>
    <recommendedName>
        <fullName evidence="14">Peptidase S1 domain-containing protein</fullName>
    </recommendedName>
</protein>
<reference evidence="12" key="3">
    <citation type="submission" date="2025-09" db="UniProtKB">
        <authorList>
            <consortium name="Ensembl"/>
        </authorList>
    </citation>
    <scope>IDENTIFICATION</scope>
</reference>
<dbReference type="FunFam" id="2.40.10.10:FF:000005">
    <property type="entry name" value="Serine protease 37"/>
    <property type="match status" value="1"/>
</dbReference>
<evidence type="ECO:0008006" key="14">
    <source>
        <dbReference type="Google" id="ProtNLM"/>
    </source>
</evidence>
<name>H2ZS91_LATCH</name>
<keyword evidence="3 8" id="KW-0420">Kringle</keyword>
<dbReference type="EMBL" id="AFYH01251952">
    <property type="status" value="NOT_ANNOTATED_CDS"/>
    <property type="molecule type" value="Genomic_DNA"/>
</dbReference>
<evidence type="ECO:0000256" key="1">
    <source>
        <dbReference type="ARBA" id="ARBA00004613"/>
    </source>
</evidence>
<dbReference type="SUPFAM" id="SSF57440">
    <property type="entry name" value="Kringle-like"/>
    <property type="match status" value="1"/>
</dbReference>
<evidence type="ECO:0000256" key="5">
    <source>
        <dbReference type="ARBA" id="ARBA00022801"/>
    </source>
</evidence>
<dbReference type="SMART" id="SM00020">
    <property type="entry name" value="Tryp_SPc"/>
    <property type="match status" value="1"/>
</dbReference>
<sequence>RNPDDDEKPWCYTLKEDYSHWEYCDIPKCRNIPKGCKKFNYFHYMLTQKYNSVENTPEKKRYTKCGKKKRKQTKITPRIIGGSSALPGSHPWLAAIYIGDQFCAGSLIHPCWVATAAHCFAASPLESTIRVVLGQHTFNRTSATTQSFEVDSYMVYPKYSPFSLIEHDIALVKLKRIYHHCVNRSRFIQTICLPDKDLSFPEGHPCQIAGWGHLNEDRATSVAISLENMGICFIMFCIILLFYANSYAHRLQEAPAPIISHKKCSDPQTYGKEITENMICAGFLDCVADACQV</sequence>
<organism evidence="12 13">
    <name type="scientific">Latimeria chalumnae</name>
    <name type="common">Coelacanth</name>
    <dbReference type="NCBI Taxonomy" id="7897"/>
    <lineage>
        <taxon>Eukaryota</taxon>
        <taxon>Metazoa</taxon>
        <taxon>Chordata</taxon>
        <taxon>Craniata</taxon>
        <taxon>Vertebrata</taxon>
        <taxon>Euteleostomi</taxon>
        <taxon>Coelacanthiformes</taxon>
        <taxon>Coelacanthidae</taxon>
        <taxon>Latimeria</taxon>
    </lineage>
</organism>
<keyword evidence="9" id="KW-0472">Membrane</keyword>
<evidence type="ECO:0000256" key="4">
    <source>
        <dbReference type="ARBA" id="ARBA00022670"/>
    </source>
</evidence>
<keyword evidence="2" id="KW-0964">Secreted</keyword>
<evidence type="ECO:0000256" key="7">
    <source>
        <dbReference type="ARBA" id="ARBA00023157"/>
    </source>
</evidence>
<evidence type="ECO:0000313" key="12">
    <source>
        <dbReference type="Ensembl" id="ENSLACP00000000262.1"/>
    </source>
</evidence>
<dbReference type="PANTHER" id="PTHR24264:SF43">
    <property type="entry name" value="HEPATOCYTE GROWTH FACTOR ACTIVATOR"/>
    <property type="match status" value="1"/>
</dbReference>
<dbReference type="InterPro" id="IPR009003">
    <property type="entry name" value="Peptidase_S1_PA"/>
</dbReference>
<dbReference type="InterPro" id="IPR001314">
    <property type="entry name" value="Peptidase_S1A"/>
</dbReference>
<dbReference type="SUPFAM" id="SSF50494">
    <property type="entry name" value="Trypsin-like serine proteases"/>
    <property type="match status" value="1"/>
</dbReference>
<keyword evidence="4" id="KW-0645">Protease</keyword>
<evidence type="ECO:0000256" key="2">
    <source>
        <dbReference type="ARBA" id="ARBA00022525"/>
    </source>
</evidence>
<dbReference type="PROSITE" id="PS50240">
    <property type="entry name" value="TRYPSIN_DOM"/>
    <property type="match status" value="1"/>
</dbReference>
<keyword evidence="9" id="KW-0812">Transmembrane</keyword>
<dbReference type="Gene3D" id="2.40.10.10">
    <property type="entry name" value="Trypsin-like serine proteases"/>
    <property type="match status" value="1"/>
</dbReference>
<dbReference type="CDD" id="cd00190">
    <property type="entry name" value="Tryp_SPc"/>
    <property type="match status" value="1"/>
</dbReference>
<dbReference type="EMBL" id="AFYH01251953">
    <property type="status" value="NOT_ANNOTATED_CDS"/>
    <property type="molecule type" value="Genomic_DNA"/>
</dbReference>
<dbReference type="InterPro" id="IPR013806">
    <property type="entry name" value="Kringle-like"/>
</dbReference>
<keyword evidence="9" id="KW-1133">Transmembrane helix</keyword>
<dbReference type="PRINTS" id="PR00722">
    <property type="entry name" value="CHYMOTRYPSIN"/>
</dbReference>
<keyword evidence="7" id="KW-1015">Disulfide bond</keyword>
<dbReference type="Gene3D" id="2.40.20.10">
    <property type="entry name" value="Plasminogen Kringle 4"/>
    <property type="match status" value="1"/>
</dbReference>
<keyword evidence="5" id="KW-0378">Hydrolase</keyword>
<dbReference type="Proteomes" id="UP000008672">
    <property type="component" value="Unassembled WGS sequence"/>
</dbReference>
<dbReference type="OMA" id="WINEWIR"/>
<evidence type="ECO:0000259" key="11">
    <source>
        <dbReference type="PROSITE" id="PS50240"/>
    </source>
</evidence>
<feature type="domain" description="Kringle" evidence="10">
    <location>
        <begin position="1"/>
        <end position="29"/>
    </location>
</feature>
<evidence type="ECO:0000256" key="3">
    <source>
        <dbReference type="ARBA" id="ARBA00022572"/>
    </source>
</evidence>
<dbReference type="InterPro" id="IPR050127">
    <property type="entry name" value="Serine_Proteases_S1"/>
</dbReference>
<reference evidence="12" key="2">
    <citation type="submission" date="2025-08" db="UniProtKB">
        <authorList>
            <consortium name="Ensembl"/>
        </authorList>
    </citation>
    <scope>IDENTIFICATION</scope>
</reference>
<keyword evidence="13" id="KW-1185">Reference proteome</keyword>
<dbReference type="GO" id="GO:0031638">
    <property type="term" value="P:zymogen activation"/>
    <property type="evidence" value="ECO:0007669"/>
    <property type="project" value="TreeGrafter"/>
</dbReference>
<dbReference type="GO" id="GO:0005615">
    <property type="term" value="C:extracellular space"/>
    <property type="evidence" value="ECO:0007669"/>
    <property type="project" value="TreeGrafter"/>
</dbReference>
<dbReference type="HOGENOM" id="CLU_006842_7_0_1"/>
<dbReference type="InterPro" id="IPR000001">
    <property type="entry name" value="Kringle"/>
</dbReference>
<comment type="caution">
    <text evidence="8">Lacks conserved residue(s) required for the propagation of feature annotation.</text>
</comment>
<keyword evidence="6" id="KW-0720">Serine protease</keyword>
<evidence type="ECO:0000259" key="10">
    <source>
        <dbReference type="PROSITE" id="PS50070"/>
    </source>
</evidence>